<dbReference type="InterPro" id="IPR047782">
    <property type="entry name" value="MntS"/>
</dbReference>
<evidence type="ECO:0000313" key="2">
    <source>
        <dbReference type="Proteomes" id="UP001064262"/>
    </source>
</evidence>
<dbReference type="AlphaFoldDB" id="A0A9J6PYT4"/>
<keyword evidence="2" id="KW-1185">Reference proteome</keyword>
<evidence type="ECO:0000313" key="1">
    <source>
        <dbReference type="EMBL" id="MCU5780608.1"/>
    </source>
</evidence>
<organism evidence="1 2">
    <name type="scientific">Winslowiella arboricola</name>
    <dbReference type="NCBI Taxonomy" id="2978220"/>
    <lineage>
        <taxon>Bacteria</taxon>
        <taxon>Pseudomonadati</taxon>
        <taxon>Pseudomonadota</taxon>
        <taxon>Gammaproteobacteria</taxon>
        <taxon>Enterobacterales</taxon>
        <taxon>Erwiniaceae</taxon>
        <taxon>Winslowiella</taxon>
    </lineage>
</organism>
<dbReference type="Pfam" id="PF26599">
    <property type="entry name" value="MntS"/>
    <property type="match status" value="1"/>
</dbReference>
<name>A0A9J6PYT4_9GAMM</name>
<dbReference type="Proteomes" id="UP001064262">
    <property type="component" value="Unassembled WGS sequence"/>
</dbReference>
<gene>
    <name evidence="1" type="ORF">N5923_24240</name>
</gene>
<comment type="caution">
    <text evidence="1">The sequence shown here is derived from an EMBL/GenBank/DDBJ whole genome shotgun (WGS) entry which is preliminary data.</text>
</comment>
<proteinExistence type="predicted"/>
<dbReference type="RefSeq" id="WP_267142328.1">
    <property type="nucleotide sequence ID" value="NZ_JAODIL010000068.1"/>
</dbReference>
<dbReference type="EMBL" id="JAODIM010000043">
    <property type="protein sequence ID" value="MCU5780608.1"/>
    <property type="molecule type" value="Genomic_DNA"/>
</dbReference>
<accession>A0A9J6PYT4</accession>
<sequence length="54" mass="6266">MHISNKVMHVWPSQEVTTMKAPLLLRLFCRSPFTLRLMLLEMLTAPKKPENKAS</sequence>
<protein>
    <submittedName>
        <fullName evidence="1">Uncharacterized protein</fullName>
    </submittedName>
</protein>
<reference evidence="1" key="1">
    <citation type="submission" date="2022-09" db="EMBL/GenBank/DDBJ databases">
        <title>Winslowiella arboricola sp. nov., isolated from bleeding cankers on broadleaf hosts.</title>
        <authorList>
            <person name="Brady C."/>
            <person name="Kaur S."/>
            <person name="Crampton B."/>
            <person name="Maddock D."/>
            <person name="Arnold D."/>
            <person name="Denman S."/>
        </authorList>
    </citation>
    <scope>NUCLEOTIDE SEQUENCE</scope>
    <source>
        <strain evidence="1">BAC 15a-03b</strain>
    </source>
</reference>